<feature type="site" description="Interaction with substrate tRNA" evidence="10">
    <location>
        <position position="130"/>
    </location>
</feature>
<dbReference type="PANTHER" id="PTHR11088">
    <property type="entry name" value="TRNA DIMETHYLALLYLTRANSFERASE"/>
    <property type="match status" value="1"/>
</dbReference>
<evidence type="ECO:0000256" key="12">
    <source>
        <dbReference type="RuleBase" id="RU003784"/>
    </source>
</evidence>
<evidence type="ECO:0000256" key="11">
    <source>
        <dbReference type="RuleBase" id="RU003783"/>
    </source>
</evidence>
<comment type="caution">
    <text evidence="10">Lacks conserved residue(s) required for the propagation of feature annotation.</text>
</comment>
<evidence type="ECO:0000256" key="4">
    <source>
        <dbReference type="ARBA" id="ARBA00022679"/>
    </source>
</evidence>
<dbReference type="HAMAP" id="MF_00185">
    <property type="entry name" value="IPP_trans"/>
    <property type="match status" value="1"/>
</dbReference>
<comment type="similarity">
    <text evidence="3 10 13">Belongs to the IPP transferase family.</text>
</comment>
<dbReference type="InterPro" id="IPR039657">
    <property type="entry name" value="Dimethylallyltransferase"/>
</dbReference>
<feature type="binding site" evidence="10">
    <location>
        <begin position="17"/>
        <end position="24"/>
    </location>
    <ligand>
        <name>ATP</name>
        <dbReference type="ChEBI" id="CHEBI:30616"/>
    </ligand>
</feature>
<dbReference type="Gene3D" id="1.10.20.140">
    <property type="match status" value="1"/>
</dbReference>
<evidence type="ECO:0000256" key="7">
    <source>
        <dbReference type="ARBA" id="ARBA00022840"/>
    </source>
</evidence>
<keyword evidence="15" id="KW-1185">Reference proteome</keyword>
<comment type="function">
    <text evidence="2 10 12">Catalyzes the transfer of a dimethylallyl group onto the adenine at position 37 in tRNAs that read codons beginning with uridine, leading to the formation of N6-(dimethylallyl)adenosine (i(6)A).</text>
</comment>
<evidence type="ECO:0000256" key="6">
    <source>
        <dbReference type="ARBA" id="ARBA00022741"/>
    </source>
</evidence>
<keyword evidence="6 10" id="KW-0547">Nucleotide-binding</keyword>
<dbReference type="InterPro" id="IPR018022">
    <property type="entry name" value="IPT"/>
</dbReference>
<feature type="region of interest" description="Interaction with substrate tRNA" evidence="10">
    <location>
        <begin position="42"/>
        <end position="45"/>
    </location>
</feature>
<dbReference type="Proteomes" id="UP001379444">
    <property type="component" value="Chromosome"/>
</dbReference>
<comment type="cofactor">
    <cofactor evidence="1 10">
        <name>Mg(2+)</name>
        <dbReference type="ChEBI" id="CHEBI:18420"/>
    </cofactor>
</comment>
<sequence>MVDVEQAALPPAIFIMGPTASGKTALAMALREYVPVELISVDSALIYKGMDIGTAKPNAQELARAPHRLIDILDPAQAYSAADFRRDALREMAEITAAGRIPLLVGGTMLYFKALLEGLSPLPSANAAVRQRIEAQAKEIGWDALHRQLSEIDPVAAARIHPNDPQRLLRALEVFFVSGNTLTELTKTSGAMLPYQVYQFAIAPSTRELLHRRIEQRFHQMLAAGFEAEVRTLFARPDLHTDLPAIRCVGYRQMWSYLSGDINYDEMVYRGICATRQLAKRQMTWLRGWDDVCWLDSEKPDEALDEVMRTLMRSRFIQPTYIQRDV</sequence>
<dbReference type="EMBL" id="CP125967">
    <property type="protein sequence ID" value="WWO39326.1"/>
    <property type="molecule type" value="Genomic_DNA"/>
</dbReference>
<comment type="catalytic activity">
    <reaction evidence="9 10 11">
        <text>adenosine(37) in tRNA + dimethylallyl diphosphate = N(6)-dimethylallyladenosine(37) in tRNA + diphosphate</text>
        <dbReference type="Rhea" id="RHEA:26482"/>
        <dbReference type="Rhea" id="RHEA-COMP:10162"/>
        <dbReference type="Rhea" id="RHEA-COMP:10375"/>
        <dbReference type="ChEBI" id="CHEBI:33019"/>
        <dbReference type="ChEBI" id="CHEBI:57623"/>
        <dbReference type="ChEBI" id="CHEBI:74411"/>
        <dbReference type="ChEBI" id="CHEBI:74415"/>
        <dbReference type="EC" id="2.5.1.75"/>
    </reaction>
</comment>
<evidence type="ECO:0000313" key="14">
    <source>
        <dbReference type="EMBL" id="WWO39326.1"/>
    </source>
</evidence>
<protein>
    <recommendedName>
        <fullName evidence="10">tRNA dimethylallyltransferase</fullName>
        <ecNumber evidence="10">2.5.1.75</ecNumber>
    </recommendedName>
    <alternativeName>
        <fullName evidence="10">Dimethylallyl diphosphate:tRNA dimethylallyltransferase</fullName>
        <shortName evidence="10">DMAPP:tRNA dimethylallyltransferase</shortName>
        <shortName evidence="10">DMATase</shortName>
    </alternativeName>
    <alternativeName>
        <fullName evidence="10">Isopentenyl-diphosphate:tRNA isopentenyltransferase</fullName>
        <shortName evidence="10">IPP transferase</shortName>
        <shortName evidence="10">IPPT</shortName>
        <shortName evidence="10">IPTase</shortName>
    </alternativeName>
</protein>
<dbReference type="RefSeq" id="WP_264496685.1">
    <property type="nucleotide sequence ID" value="NZ_CP109947.1"/>
</dbReference>
<evidence type="ECO:0000256" key="3">
    <source>
        <dbReference type="ARBA" id="ARBA00005842"/>
    </source>
</evidence>
<comment type="subunit">
    <text evidence="10">Monomer.</text>
</comment>
<evidence type="ECO:0000256" key="13">
    <source>
        <dbReference type="RuleBase" id="RU003785"/>
    </source>
</evidence>
<keyword evidence="8 10" id="KW-0460">Magnesium</keyword>
<dbReference type="SUPFAM" id="SSF52540">
    <property type="entry name" value="P-loop containing nucleoside triphosphate hydrolases"/>
    <property type="match status" value="1"/>
</dbReference>
<keyword evidence="5 10" id="KW-0819">tRNA processing</keyword>
<proteinExistence type="inferred from homology"/>
<evidence type="ECO:0000256" key="8">
    <source>
        <dbReference type="ARBA" id="ARBA00022842"/>
    </source>
</evidence>
<reference evidence="14 15" key="1">
    <citation type="journal article" date="2024" name="Front. Plant Sci.">
        <title>Comprehensive phenomic and genomic studies of the species, Pectobacterium cacticida and proposal for reclassification as Alcorniella cacticida comb. nov.</title>
        <authorList>
            <person name="Jonca J."/>
            <person name="Pirhonen M."/>
            <person name="Waleron M.M."/>
            <person name="Gawor J."/>
            <person name="Mrozik A."/>
            <person name="Smoktunowicz M."/>
            <person name="Waleron K."/>
            <person name="Waleron M."/>
        </authorList>
    </citation>
    <scope>NUCLEOTIDE SEQUENCE [LARGE SCALE GENOMIC DNA]</scope>
    <source>
        <strain evidence="14 15">DPMP6</strain>
    </source>
</reference>
<dbReference type="Pfam" id="PF01715">
    <property type="entry name" value="IPPT"/>
    <property type="match status" value="1"/>
</dbReference>
<name>A0ABZ2GCK6_9GAMM</name>
<evidence type="ECO:0000256" key="5">
    <source>
        <dbReference type="ARBA" id="ARBA00022694"/>
    </source>
</evidence>
<dbReference type="NCBIfam" id="TIGR00174">
    <property type="entry name" value="miaA"/>
    <property type="match status" value="1"/>
</dbReference>
<organism evidence="14 15">
    <name type="scientific">Pectobacterium cacticida</name>
    <dbReference type="NCBI Taxonomy" id="69221"/>
    <lineage>
        <taxon>Bacteria</taxon>
        <taxon>Pseudomonadati</taxon>
        <taxon>Pseudomonadota</taxon>
        <taxon>Gammaproteobacteria</taxon>
        <taxon>Enterobacterales</taxon>
        <taxon>Pectobacteriaceae</taxon>
        <taxon>Pectobacterium</taxon>
    </lineage>
</organism>
<accession>A0ABZ2GCK6</accession>
<dbReference type="PANTHER" id="PTHR11088:SF60">
    <property type="entry name" value="TRNA DIMETHYLALLYLTRANSFERASE"/>
    <property type="match status" value="1"/>
</dbReference>
<gene>
    <name evidence="10 14" type="primary">miaA</name>
    <name evidence="14" type="ORF">QNA12_04780</name>
</gene>
<evidence type="ECO:0000313" key="15">
    <source>
        <dbReference type="Proteomes" id="UP001379444"/>
    </source>
</evidence>
<evidence type="ECO:0000256" key="9">
    <source>
        <dbReference type="ARBA" id="ARBA00049563"/>
    </source>
</evidence>
<evidence type="ECO:0000256" key="1">
    <source>
        <dbReference type="ARBA" id="ARBA00001946"/>
    </source>
</evidence>
<dbReference type="Gene3D" id="3.40.50.300">
    <property type="entry name" value="P-loop containing nucleotide triphosphate hydrolases"/>
    <property type="match status" value="1"/>
</dbReference>
<keyword evidence="7 10" id="KW-0067">ATP-binding</keyword>
<dbReference type="InterPro" id="IPR027417">
    <property type="entry name" value="P-loop_NTPase"/>
</dbReference>
<dbReference type="GO" id="GO:0052381">
    <property type="term" value="F:tRNA dimethylallyltransferase activity"/>
    <property type="evidence" value="ECO:0007669"/>
    <property type="project" value="UniProtKB-EC"/>
</dbReference>
<keyword evidence="4 10" id="KW-0808">Transferase</keyword>
<dbReference type="EC" id="2.5.1.75" evidence="10"/>
<evidence type="ECO:0000256" key="2">
    <source>
        <dbReference type="ARBA" id="ARBA00003213"/>
    </source>
</evidence>
<feature type="region of interest" description="Interaction with substrate tRNA" evidence="10">
    <location>
        <begin position="166"/>
        <end position="170"/>
    </location>
</feature>
<feature type="site" description="Interaction with substrate tRNA" evidence="10">
    <location>
        <position position="108"/>
    </location>
</feature>
<feature type="region of interest" description="Interaction with substrate tRNA" evidence="10">
    <location>
        <begin position="247"/>
        <end position="252"/>
    </location>
</feature>
<feature type="binding site" evidence="10">
    <location>
        <begin position="19"/>
        <end position="24"/>
    </location>
    <ligand>
        <name>substrate</name>
    </ligand>
</feature>
<evidence type="ECO:0000256" key="10">
    <source>
        <dbReference type="HAMAP-Rule" id="MF_00185"/>
    </source>
</evidence>